<reference evidence="2" key="2">
    <citation type="submission" date="2022-06" db="UniProtKB">
        <authorList>
            <consortium name="EnsemblMetazoa"/>
        </authorList>
    </citation>
    <scope>IDENTIFICATION</scope>
    <source>
        <strain evidence="2">PS312</strain>
    </source>
</reference>
<feature type="region of interest" description="Disordered" evidence="1">
    <location>
        <begin position="145"/>
        <end position="183"/>
    </location>
</feature>
<accession>A0A2A6BWV9</accession>
<dbReference type="EnsemblMetazoa" id="PPA42615.1">
    <property type="protein sequence ID" value="PPA42615.1"/>
    <property type="gene ID" value="WBGene00280984"/>
</dbReference>
<accession>A0A8R1UXA2</accession>
<dbReference type="Proteomes" id="UP000005239">
    <property type="component" value="Unassembled WGS sequence"/>
</dbReference>
<evidence type="ECO:0000313" key="2">
    <source>
        <dbReference type="EnsemblMetazoa" id="PPA42615.1"/>
    </source>
</evidence>
<dbReference type="AlphaFoldDB" id="A0A2A6BWV9"/>
<dbReference type="InterPro" id="IPR051155">
    <property type="entry name" value="Nematode_MSP"/>
</dbReference>
<reference evidence="3" key="1">
    <citation type="journal article" date="2008" name="Nat. Genet.">
        <title>The Pristionchus pacificus genome provides a unique perspective on nematode lifestyle and parasitism.</title>
        <authorList>
            <person name="Dieterich C."/>
            <person name="Clifton S.W."/>
            <person name="Schuster L.N."/>
            <person name="Chinwalla A."/>
            <person name="Delehaunty K."/>
            <person name="Dinkelacker I."/>
            <person name="Fulton L."/>
            <person name="Fulton R."/>
            <person name="Godfrey J."/>
            <person name="Minx P."/>
            <person name="Mitreva M."/>
            <person name="Roeseler W."/>
            <person name="Tian H."/>
            <person name="Witte H."/>
            <person name="Yang S.P."/>
            <person name="Wilson R.K."/>
            <person name="Sommer R.J."/>
        </authorList>
    </citation>
    <scope>NUCLEOTIDE SEQUENCE [LARGE SCALE GENOMIC DNA]</scope>
    <source>
        <strain evidence="3">PS312</strain>
    </source>
</reference>
<protein>
    <submittedName>
        <fullName evidence="2">Uncharacterized protein</fullName>
    </submittedName>
</protein>
<dbReference type="PANTHER" id="PTHR22920">
    <property type="entry name" value="MAJOR SPERM PROTEIN"/>
    <property type="match status" value="1"/>
</dbReference>
<keyword evidence="3" id="KW-1185">Reference proteome</keyword>
<gene>
    <name evidence="2" type="primary">WBGene00280984</name>
</gene>
<evidence type="ECO:0000256" key="1">
    <source>
        <dbReference type="SAM" id="MobiDB-lite"/>
    </source>
</evidence>
<feature type="compositionally biased region" description="Polar residues" evidence="1">
    <location>
        <begin position="173"/>
        <end position="183"/>
    </location>
</feature>
<name>A0A2A6BWV9_PRIPA</name>
<proteinExistence type="predicted"/>
<sequence length="183" mass="20103">SRRGLLASFARLPSVLEWSPRRSKAQSVPPGAIATQPGTKAVFNAPPPPYDDKHTYHIKDRLPGTSLFFGPVYFARVSAICRNQLLSLTLSPSIISLPSHSIARSLAVEWRLGVDTASSYLIPRPLAILTSHYPCVCLEIPDTPAHPHGQHPRRSRQAVPLRVAPRESDWSAERTSPSSTTLE</sequence>
<evidence type="ECO:0000313" key="3">
    <source>
        <dbReference type="Proteomes" id="UP000005239"/>
    </source>
</evidence>
<organism evidence="2 3">
    <name type="scientific">Pristionchus pacificus</name>
    <name type="common">Parasitic nematode worm</name>
    <dbReference type="NCBI Taxonomy" id="54126"/>
    <lineage>
        <taxon>Eukaryota</taxon>
        <taxon>Metazoa</taxon>
        <taxon>Ecdysozoa</taxon>
        <taxon>Nematoda</taxon>
        <taxon>Chromadorea</taxon>
        <taxon>Rhabditida</taxon>
        <taxon>Rhabditina</taxon>
        <taxon>Diplogasteromorpha</taxon>
        <taxon>Diplogasteroidea</taxon>
        <taxon>Neodiplogasteridae</taxon>
        <taxon>Pristionchus</taxon>
    </lineage>
</organism>
<dbReference type="PANTHER" id="PTHR22920:SF7">
    <property type="entry name" value="MSP DOMAIN-CONTAINING PROTEIN-RELATED"/>
    <property type="match status" value="1"/>
</dbReference>